<sequence length="272" mass="28314">MTAIPAHSVANLRDLGGTPLAGGRTVRPGLVFRAGALDRFDPDRDPAVAALGIRTVVDLRTAAERAERPDRLPSGARLVVADVLADAVSESGPPAAARLRHVLADPVAAEQHLGGGRARAVFEDLYRDLVSSPSARAAYRTLLLELADPEAGGPVLFHCTAGKDRTGWGATVLLSLLGASAEVVMREYLAVNGAVREAFAPLIEGFTAQGGDPEVALAVVGVVREYLAAGLGEVSSRYGSMGAYVREGLGVGEESLGRLRTRLVDSPTPPLL</sequence>
<dbReference type="InterPro" id="IPR026893">
    <property type="entry name" value="Tyr/Ser_Pase_IphP-type"/>
</dbReference>
<protein>
    <submittedName>
        <fullName evidence="2">Tyrosine-protein phosphatase</fullName>
    </submittedName>
</protein>
<dbReference type="Proteomes" id="UP001589887">
    <property type="component" value="Unassembled WGS sequence"/>
</dbReference>
<accession>A0ABV6TSA8</accession>
<evidence type="ECO:0000313" key="2">
    <source>
        <dbReference type="EMBL" id="MFC0848679.1"/>
    </source>
</evidence>
<dbReference type="InterPro" id="IPR029021">
    <property type="entry name" value="Prot-tyrosine_phosphatase-like"/>
</dbReference>
<dbReference type="EMBL" id="JBHMQV010000009">
    <property type="protein sequence ID" value="MFC0848679.1"/>
    <property type="molecule type" value="Genomic_DNA"/>
</dbReference>
<dbReference type="SUPFAM" id="SSF52799">
    <property type="entry name" value="(Phosphotyrosine protein) phosphatases II"/>
    <property type="match status" value="1"/>
</dbReference>
<keyword evidence="3" id="KW-1185">Reference proteome</keyword>
<gene>
    <name evidence="2" type="ORF">ACFH04_33970</name>
</gene>
<comment type="similarity">
    <text evidence="1">Belongs to the protein-tyrosine phosphatase family.</text>
</comment>
<dbReference type="RefSeq" id="WP_394323136.1">
    <property type="nucleotide sequence ID" value="NZ_JBHMQV010000009.1"/>
</dbReference>
<evidence type="ECO:0000313" key="3">
    <source>
        <dbReference type="Proteomes" id="UP001589887"/>
    </source>
</evidence>
<proteinExistence type="inferred from homology"/>
<reference evidence="2 3" key="1">
    <citation type="submission" date="2024-09" db="EMBL/GenBank/DDBJ databases">
        <authorList>
            <person name="Sun Q."/>
            <person name="Mori K."/>
        </authorList>
    </citation>
    <scope>NUCLEOTIDE SEQUENCE [LARGE SCALE GENOMIC DNA]</scope>
    <source>
        <strain evidence="2 3">JCM 4557</strain>
    </source>
</reference>
<evidence type="ECO:0000256" key="1">
    <source>
        <dbReference type="ARBA" id="ARBA00009580"/>
    </source>
</evidence>
<dbReference type="PANTHER" id="PTHR31126:SF1">
    <property type="entry name" value="TYROSINE SPECIFIC PROTEIN PHOSPHATASES DOMAIN-CONTAINING PROTEIN"/>
    <property type="match status" value="1"/>
</dbReference>
<dbReference type="InterPro" id="IPR016130">
    <property type="entry name" value="Tyr_Pase_AS"/>
</dbReference>
<name>A0ABV6TSA8_9ACTN</name>
<dbReference type="Gene3D" id="3.90.190.10">
    <property type="entry name" value="Protein tyrosine phosphatase superfamily"/>
    <property type="match status" value="1"/>
</dbReference>
<dbReference type="PROSITE" id="PS00383">
    <property type="entry name" value="TYR_PHOSPHATASE_1"/>
    <property type="match status" value="1"/>
</dbReference>
<dbReference type="PANTHER" id="PTHR31126">
    <property type="entry name" value="TYROSINE-PROTEIN PHOSPHATASE"/>
    <property type="match status" value="1"/>
</dbReference>
<dbReference type="Pfam" id="PF13350">
    <property type="entry name" value="Y_phosphatase3"/>
    <property type="match status" value="1"/>
</dbReference>
<comment type="caution">
    <text evidence="2">The sequence shown here is derived from an EMBL/GenBank/DDBJ whole genome shotgun (WGS) entry which is preliminary data.</text>
</comment>
<organism evidence="2 3">
    <name type="scientific">Streptomyces noboritoensis</name>
    <dbReference type="NCBI Taxonomy" id="67337"/>
    <lineage>
        <taxon>Bacteria</taxon>
        <taxon>Bacillati</taxon>
        <taxon>Actinomycetota</taxon>
        <taxon>Actinomycetes</taxon>
        <taxon>Kitasatosporales</taxon>
        <taxon>Streptomycetaceae</taxon>
        <taxon>Streptomyces</taxon>
    </lineage>
</organism>